<dbReference type="Pfam" id="PF10259">
    <property type="entry name" value="Rogdi_lz"/>
    <property type="match status" value="1"/>
</dbReference>
<evidence type="ECO:0000313" key="2">
    <source>
        <dbReference type="EMBL" id="EEB10047.1"/>
    </source>
</evidence>
<dbReference type="EnsemblMetazoa" id="PHUM012950-RA">
    <property type="protein sequence ID" value="PHUM012950-PA"/>
    <property type="gene ID" value="PHUM012950"/>
</dbReference>
<proteinExistence type="inferred from homology"/>
<dbReference type="CTD" id="8233746"/>
<dbReference type="HOGENOM" id="CLU_062094_0_1_1"/>
<reference evidence="2" key="2">
    <citation type="submission" date="2007-04" db="EMBL/GenBank/DDBJ databases">
        <title>The genome of the human body louse.</title>
        <authorList>
            <consortium name="The Human Body Louse Genome Consortium"/>
            <person name="Kirkness E."/>
            <person name="Walenz B."/>
            <person name="Hass B."/>
            <person name="Bruggner R."/>
            <person name="Strausberg R."/>
        </authorList>
    </citation>
    <scope>NUCLEOTIDE SEQUENCE</scope>
    <source>
        <strain evidence="2">USDA</strain>
    </source>
</reference>
<dbReference type="STRING" id="121224.E0V9J1"/>
<name>E0V9J1_PEDHC</name>
<reference evidence="2" key="1">
    <citation type="submission" date="2007-04" db="EMBL/GenBank/DDBJ databases">
        <title>Annotation of Pediculus humanus corporis strain USDA.</title>
        <authorList>
            <person name="Kirkness E."/>
            <person name="Hannick L."/>
            <person name="Hass B."/>
            <person name="Bruggner R."/>
            <person name="Lawson D."/>
            <person name="Bidwell S."/>
            <person name="Joardar V."/>
            <person name="Caler E."/>
            <person name="Walenz B."/>
            <person name="Inman J."/>
            <person name="Schobel S."/>
            <person name="Galinsky K."/>
            <person name="Amedeo P."/>
            <person name="Strausberg R."/>
        </authorList>
    </citation>
    <scope>NUCLEOTIDE SEQUENCE</scope>
    <source>
        <strain evidence="2">USDA</strain>
    </source>
</reference>
<accession>E0V9J1</accession>
<organism>
    <name type="scientific">Pediculus humanus subsp. corporis</name>
    <name type="common">Body louse</name>
    <dbReference type="NCBI Taxonomy" id="121224"/>
    <lineage>
        <taxon>Eukaryota</taxon>
        <taxon>Metazoa</taxon>
        <taxon>Ecdysozoa</taxon>
        <taxon>Arthropoda</taxon>
        <taxon>Hexapoda</taxon>
        <taxon>Insecta</taxon>
        <taxon>Pterygota</taxon>
        <taxon>Neoptera</taxon>
        <taxon>Paraneoptera</taxon>
        <taxon>Psocodea</taxon>
        <taxon>Troctomorpha</taxon>
        <taxon>Phthiraptera</taxon>
        <taxon>Anoplura</taxon>
        <taxon>Pediculidae</taxon>
        <taxon>Pediculus</taxon>
    </lineage>
</organism>
<dbReference type="KEGG" id="phu:Phum_PHUM012950"/>
<protein>
    <submittedName>
        <fullName evidence="2">Leucine zipper containing transcription factor, putative</fullName>
    </submittedName>
</protein>
<dbReference type="OrthoDB" id="66510at2759"/>
<evidence type="ECO:0000256" key="1">
    <source>
        <dbReference type="ARBA" id="ARBA00005535"/>
    </source>
</evidence>
<dbReference type="InParanoid" id="E0V9J1"/>
<dbReference type="GeneID" id="8233746"/>
<keyword evidence="4" id="KW-1185">Reference proteome</keyword>
<dbReference type="PANTHER" id="PTHR13618">
    <property type="entry name" value="LEUCINE ZIPPER CONTAINING TRANSCRIPTION FACTOR LZF1"/>
    <property type="match status" value="1"/>
</dbReference>
<dbReference type="EMBL" id="AAZO01000154">
    <property type="status" value="NOT_ANNOTATED_CDS"/>
    <property type="molecule type" value="Genomic_DNA"/>
</dbReference>
<dbReference type="InterPro" id="IPR028241">
    <property type="entry name" value="RAVE2/Rogdi"/>
</dbReference>
<dbReference type="VEuPathDB" id="VectorBase:PHUM012950"/>
<evidence type="ECO:0000313" key="4">
    <source>
        <dbReference type="Proteomes" id="UP000009046"/>
    </source>
</evidence>
<reference evidence="3" key="3">
    <citation type="submission" date="2020-05" db="UniProtKB">
        <authorList>
            <consortium name="EnsemblMetazoa"/>
        </authorList>
    </citation>
    <scope>IDENTIFICATION</scope>
    <source>
        <strain evidence="3">USDA</strain>
    </source>
</reference>
<dbReference type="FunCoup" id="E0V9J1">
    <property type="interactions" value="508"/>
</dbReference>
<dbReference type="PANTHER" id="PTHR13618:SF1">
    <property type="entry name" value="PROTEIN ROGDI HOMOLOG"/>
    <property type="match status" value="1"/>
</dbReference>
<evidence type="ECO:0000313" key="3">
    <source>
        <dbReference type="EnsemblMetazoa" id="PHUM012950-PA"/>
    </source>
</evidence>
<sequence>MAEGEKEEATSLQLEFQWVLNEEVPAVFSQLQRILNECAKQFPVLLSNSEGQLKQEKYTLTSLTDSIKSNIVLCGDTIIFGEISFKIQRHQYVTYKTAITHDNPWKLQQIQDAANHLQQALRLANSVEKDYNFNSSEEVLHVLGKVLSALQRGRTSLIIPRKKTIDDLMKSRNMKLLAPNLPEDLALSFYIQSHKIVLAVYQIQPSTENNTMTFNTLQAECSVSWTNEVLVLFTVALQLAQQLKDKISVFSQYKEFHNENPAKLNSSDKV</sequence>
<comment type="similarity">
    <text evidence="1">Belongs to the rogdi family.</text>
</comment>
<dbReference type="eggNOG" id="KOG3992">
    <property type="taxonomic scope" value="Eukaryota"/>
</dbReference>
<dbReference type="RefSeq" id="XP_002422785.1">
    <property type="nucleotide sequence ID" value="XM_002422740.1"/>
</dbReference>
<dbReference type="OMA" id="NILMECA"/>
<dbReference type="EMBL" id="DS234994">
    <property type="protein sequence ID" value="EEB10047.1"/>
    <property type="molecule type" value="Genomic_DNA"/>
</dbReference>
<gene>
    <name evidence="3" type="primary">8233746</name>
    <name evidence="2" type="ORF">Phum_PHUM012950</name>
</gene>
<dbReference type="GO" id="GO:0043291">
    <property type="term" value="C:RAVE complex"/>
    <property type="evidence" value="ECO:0007669"/>
    <property type="project" value="TreeGrafter"/>
</dbReference>
<dbReference type="Proteomes" id="UP000009046">
    <property type="component" value="Unassembled WGS sequence"/>
</dbReference>
<dbReference type="AlphaFoldDB" id="E0V9J1"/>